<dbReference type="InterPro" id="IPR010982">
    <property type="entry name" value="Lambda_DNA-bd_dom_sf"/>
</dbReference>
<name>A0A5S9Q228_9GAMM</name>
<dbReference type="OrthoDB" id="6064795at2"/>
<dbReference type="Proteomes" id="UP000434580">
    <property type="component" value="Unassembled WGS sequence"/>
</dbReference>
<dbReference type="EMBL" id="CACSII010000016">
    <property type="protein sequence ID" value="CAA0111514.1"/>
    <property type="molecule type" value="Genomic_DNA"/>
</dbReference>
<accession>A0A5S9Q228</accession>
<sequence>MLNESIIAIETSEPRWLAVLRKQCEKRGQGKVATDLKISKTMISQALNKKYPGDLGKLEQRVRGAYLGDTVNCPILGELETNKCLNHQRQSFTAVNPIRVQLYRACNCTCPHSQKNKD</sequence>
<reference evidence="1 2" key="1">
    <citation type="submission" date="2019-11" db="EMBL/GenBank/DDBJ databases">
        <authorList>
            <person name="Holert J."/>
        </authorList>
    </citation>
    <scope>NUCLEOTIDE SEQUENCE [LARGE SCALE GENOMIC DNA]</scope>
    <source>
        <strain evidence="1">BC5_2</strain>
    </source>
</reference>
<dbReference type="Gene3D" id="1.10.260.40">
    <property type="entry name" value="lambda repressor-like DNA-binding domains"/>
    <property type="match status" value="1"/>
</dbReference>
<proteinExistence type="predicted"/>
<dbReference type="AlphaFoldDB" id="A0A5S9Q228"/>
<evidence type="ECO:0008006" key="3">
    <source>
        <dbReference type="Google" id="ProtNLM"/>
    </source>
</evidence>
<organism evidence="1 2">
    <name type="scientific">BD1-7 clade bacterium</name>
    <dbReference type="NCBI Taxonomy" id="2029982"/>
    <lineage>
        <taxon>Bacteria</taxon>
        <taxon>Pseudomonadati</taxon>
        <taxon>Pseudomonadota</taxon>
        <taxon>Gammaproteobacteria</taxon>
        <taxon>Cellvibrionales</taxon>
        <taxon>Spongiibacteraceae</taxon>
        <taxon>BD1-7 clade</taxon>
    </lineage>
</organism>
<dbReference type="GO" id="GO:0003677">
    <property type="term" value="F:DNA binding"/>
    <property type="evidence" value="ECO:0007669"/>
    <property type="project" value="InterPro"/>
</dbReference>
<evidence type="ECO:0000313" key="2">
    <source>
        <dbReference type="Proteomes" id="UP000434580"/>
    </source>
</evidence>
<gene>
    <name evidence="1" type="ORF">DPBNPPHM_01491</name>
</gene>
<evidence type="ECO:0000313" key="1">
    <source>
        <dbReference type="EMBL" id="CAA0111514.1"/>
    </source>
</evidence>
<protein>
    <recommendedName>
        <fullName evidence="3">Transcriptional regulator</fullName>
    </recommendedName>
</protein>